<comment type="caution">
    <text evidence="2">The sequence shown here is derived from an EMBL/GenBank/DDBJ whole genome shotgun (WGS) entry which is preliminary data.</text>
</comment>
<evidence type="ECO:0000259" key="1">
    <source>
        <dbReference type="Pfam" id="PF13460"/>
    </source>
</evidence>
<organism evidence="2 3">
    <name type="scientific">Spongiactinospora rosea</name>
    <dbReference type="NCBI Taxonomy" id="2248750"/>
    <lineage>
        <taxon>Bacteria</taxon>
        <taxon>Bacillati</taxon>
        <taxon>Actinomycetota</taxon>
        <taxon>Actinomycetes</taxon>
        <taxon>Streptosporangiales</taxon>
        <taxon>Streptosporangiaceae</taxon>
        <taxon>Spongiactinospora</taxon>
    </lineage>
</organism>
<name>A0A366LUC3_9ACTN</name>
<sequence length="277" mass="28773">MIVVTGATGNIGRTLVRILAEQGHEVAAVSRRIAQTDVPSGVRVIAADLAQPFADFPSAADAVFLLVGGDLAMTGDPARVVAPLAAAGKIVLLSSQGVATRPDSVSHGQVSAAFEQAVMDSGAEWTILRPGGFASNAYAWAPSIKANRTTAAPFGEVGLPVIDPDDIAAVAAAVLTQQGHAKAIYELTGPMLTTPRQRAAALGEAIGEPVTFIDQTREEARAQMLTFMPAPVADTTLDILGTPTLREQTVSPDVEKILGRAPGTFADWAKRNVAAFR</sequence>
<reference evidence="2 3" key="1">
    <citation type="submission" date="2018-06" db="EMBL/GenBank/DDBJ databases">
        <title>Sphaerisporangium craniellae sp. nov., isolated from a marine sponge in the South China Sea.</title>
        <authorList>
            <person name="Li L."/>
        </authorList>
    </citation>
    <scope>NUCLEOTIDE SEQUENCE [LARGE SCALE GENOMIC DNA]</scope>
    <source>
        <strain evidence="2 3">LHW63015</strain>
    </source>
</reference>
<dbReference type="OrthoDB" id="4457504at2"/>
<keyword evidence="3" id="KW-1185">Reference proteome</keyword>
<evidence type="ECO:0000313" key="2">
    <source>
        <dbReference type="EMBL" id="RBQ16904.1"/>
    </source>
</evidence>
<dbReference type="Gene3D" id="3.40.50.720">
    <property type="entry name" value="NAD(P)-binding Rossmann-like Domain"/>
    <property type="match status" value="1"/>
</dbReference>
<dbReference type="PANTHER" id="PTHR43162">
    <property type="match status" value="1"/>
</dbReference>
<dbReference type="AlphaFoldDB" id="A0A366LUC3"/>
<dbReference type="Pfam" id="PF13460">
    <property type="entry name" value="NAD_binding_10"/>
    <property type="match status" value="1"/>
</dbReference>
<dbReference type="Proteomes" id="UP000253303">
    <property type="component" value="Unassembled WGS sequence"/>
</dbReference>
<dbReference type="EMBL" id="QMEY01000014">
    <property type="protein sequence ID" value="RBQ16904.1"/>
    <property type="molecule type" value="Genomic_DNA"/>
</dbReference>
<proteinExistence type="predicted"/>
<dbReference type="InterPro" id="IPR051604">
    <property type="entry name" value="Ergot_Alk_Oxidoreductase"/>
</dbReference>
<feature type="domain" description="NAD(P)-binding" evidence="1">
    <location>
        <begin position="6"/>
        <end position="177"/>
    </location>
</feature>
<dbReference type="SUPFAM" id="SSF51735">
    <property type="entry name" value="NAD(P)-binding Rossmann-fold domains"/>
    <property type="match status" value="1"/>
</dbReference>
<dbReference type="InterPro" id="IPR016040">
    <property type="entry name" value="NAD(P)-bd_dom"/>
</dbReference>
<dbReference type="RefSeq" id="WP_113983767.1">
    <property type="nucleotide sequence ID" value="NZ_QMEY01000014.1"/>
</dbReference>
<dbReference type="PANTHER" id="PTHR43162:SF1">
    <property type="entry name" value="PRESTALK A DIFFERENTIATION PROTEIN A"/>
    <property type="match status" value="1"/>
</dbReference>
<accession>A0A366LUC3</accession>
<protein>
    <submittedName>
        <fullName evidence="2">NmrA family transcriptional regulator</fullName>
    </submittedName>
</protein>
<dbReference type="InterPro" id="IPR036291">
    <property type="entry name" value="NAD(P)-bd_dom_sf"/>
</dbReference>
<evidence type="ECO:0000313" key="3">
    <source>
        <dbReference type="Proteomes" id="UP000253303"/>
    </source>
</evidence>
<gene>
    <name evidence="2" type="ORF">DP939_27970</name>
</gene>